<dbReference type="Pfam" id="PF13279">
    <property type="entry name" value="4HBT_2"/>
    <property type="match status" value="1"/>
</dbReference>
<name>A0A2W5MTF3_ANCNO</name>
<evidence type="ECO:0000313" key="2">
    <source>
        <dbReference type="Proteomes" id="UP000249577"/>
    </source>
</evidence>
<reference evidence="1 2" key="1">
    <citation type="submission" date="2017-08" db="EMBL/GenBank/DDBJ databases">
        <title>Infants hospitalized years apart are colonized by the same room-sourced microbial strains.</title>
        <authorList>
            <person name="Brooks B."/>
            <person name="Olm M.R."/>
            <person name="Firek B.A."/>
            <person name="Baker R."/>
            <person name="Thomas B.C."/>
            <person name="Morowitz M.J."/>
            <person name="Banfield J.F."/>
        </authorList>
    </citation>
    <scope>NUCLEOTIDE SEQUENCE [LARGE SCALE GENOMIC DNA]</scope>
    <source>
        <strain evidence="1">S2_005_003_R2_43</strain>
    </source>
</reference>
<dbReference type="Proteomes" id="UP000249577">
    <property type="component" value="Unassembled WGS sequence"/>
</dbReference>
<dbReference type="Gene3D" id="3.10.129.10">
    <property type="entry name" value="Hotdog Thioesterase"/>
    <property type="match status" value="1"/>
</dbReference>
<organism evidence="1 2">
    <name type="scientific">Ancylobacter novellus</name>
    <name type="common">Thiobacillus novellus</name>
    <dbReference type="NCBI Taxonomy" id="921"/>
    <lineage>
        <taxon>Bacteria</taxon>
        <taxon>Pseudomonadati</taxon>
        <taxon>Pseudomonadota</taxon>
        <taxon>Alphaproteobacteria</taxon>
        <taxon>Hyphomicrobiales</taxon>
        <taxon>Xanthobacteraceae</taxon>
        <taxon>Ancylobacter</taxon>
    </lineage>
</organism>
<accession>A0A2W5MTF3</accession>
<dbReference type="EMBL" id="QFPN01000003">
    <property type="protein sequence ID" value="PZQ16920.1"/>
    <property type="molecule type" value="Genomic_DNA"/>
</dbReference>
<sequence>MTDAPYLSPPLEIESRFLDHNGHVNMAYHLVLVDEALELALAPIKGDGYVEDRGMTTFAAEMHVRYLCEINMGDEIRGRVRFVAADAKRTHWVVELLRTADGVVTTTAEGVSLSVDVGSRKVAPFPADVAERLNAAVQHDADGAAGLDWLGRHVAMKKD</sequence>
<dbReference type="AlphaFoldDB" id="A0A2W5MTF3"/>
<protein>
    <recommendedName>
        <fullName evidence="3">Thioesterase</fullName>
    </recommendedName>
</protein>
<dbReference type="InterPro" id="IPR029069">
    <property type="entry name" value="HotDog_dom_sf"/>
</dbReference>
<dbReference type="SUPFAM" id="SSF54637">
    <property type="entry name" value="Thioesterase/thiol ester dehydrase-isomerase"/>
    <property type="match status" value="1"/>
</dbReference>
<dbReference type="CDD" id="cd00586">
    <property type="entry name" value="4HBT"/>
    <property type="match status" value="1"/>
</dbReference>
<gene>
    <name evidence="1" type="ORF">DI565_05880</name>
</gene>
<comment type="caution">
    <text evidence="1">The sequence shown here is derived from an EMBL/GenBank/DDBJ whole genome shotgun (WGS) entry which is preliminary data.</text>
</comment>
<evidence type="ECO:0000313" key="1">
    <source>
        <dbReference type="EMBL" id="PZQ16920.1"/>
    </source>
</evidence>
<proteinExistence type="predicted"/>
<evidence type="ECO:0008006" key="3">
    <source>
        <dbReference type="Google" id="ProtNLM"/>
    </source>
</evidence>